<feature type="domain" description="Carboxylesterase type B" evidence="6">
    <location>
        <begin position="27"/>
        <end position="530"/>
    </location>
</feature>
<keyword evidence="3" id="KW-0378">Hydrolase</keyword>
<evidence type="ECO:0000256" key="1">
    <source>
        <dbReference type="ARBA" id="ARBA00005964"/>
    </source>
</evidence>
<dbReference type="SUPFAM" id="SSF53474">
    <property type="entry name" value="alpha/beta-Hydrolases"/>
    <property type="match status" value="1"/>
</dbReference>
<gene>
    <name evidence="7" type="ORF">ACAOBT_LOCUS23910</name>
</gene>
<dbReference type="InterPro" id="IPR019819">
    <property type="entry name" value="Carboxylesterase_B_CS"/>
</dbReference>
<dbReference type="InterPro" id="IPR002018">
    <property type="entry name" value="CarbesteraseB"/>
</dbReference>
<comment type="similarity">
    <text evidence="1">Belongs to the type-B carboxylesterase/lipase family.</text>
</comment>
<keyword evidence="5" id="KW-0732">Signal</keyword>
<evidence type="ECO:0000259" key="6">
    <source>
        <dbReference type="Pfam" id="PF00135"/>
    </source>
</evidence>
<evidence type="ECO:0000256" key="2">
    <source>
        <dbReference type="ARBA" id="ARBA00022487"/>
    </source>
</evidence>
<evidence type="ECO:0000256" key="3">
    <source>
        <dbReference type="ARBA" id="ARBA00022801"/>
    </source>
</evidence>
<name>A0A9P0LMI6_ACAOB</name>
<feature type="signal peptide" evidence="5">
    <location>
        <begin position="1"/>
        <end position="17"/>
    </location>
</feature>
<dbReference type="AlphaFoldDB" id="A0A9P0LMI6"/>
<dbReference type="Gene3D" id="3.40.50.1820">
    <property type="entry name" value="alpha/beta hydrolase"/>
    <property type="match status" value="1"/>
</dbReference>
<organism evidence="7 8">
    <name type="scientific">Acanthoscelides obtectus</name>
    <name type="common">Bean weevil</name>
    <name type="synonym">Bruchus obtectus</name>
    <dbReference type="NCBI Taxonomy" id="200917"/>
    <lineage>
        <taxon>Eukaryota</taxon>
        <taxon>Metazoa</taxon>
        <taxon>Ecdysozoa</taxon>
        <taxon>Arthropoda</taxon>
        <taxon>Hexapoda</taxon>
        <taxon>Insecta</taxon>
        <taxon>Pterygota</taxon>
        <taxon>Neoptera</taxon>
        <taxon>Endopterygota</taxon>
        <taxon>Coleoptera</taxon>
        <taxon>Polyphaga</taxon>
        <taxon>Cucujiformia</taxon>
        <taxon>Chrysomeloidea</taxon>
        <taxon>Chrysomelidae</taxon>
        <taxon>Bruchinae</taxon>
        <taxon>Bruchini</taxon>
        <taxon>Acanthoscelides</taxon>
    </lineage>
</organism>
<dbReference type="PANTHER" id="PTHR43142">
    <property type="entry name" value="CARBOXYLIC ESTER HYDROLASE"/>
    <property type="match status" value="1"/>
</dbReference>
<dbReference type="Pfam" id="PF00135">
    <property type="entry name" value="COesterase"/>
    <property type="match status" value="1"/>
</dbReference>
<dbReference type="GO" id="GO:0052689">
    <property type="term" value="F:carboxylic ester hydrolase activity"/>
    <property type="evidence" value="ECO:0007669"/>
    <property type="project" value="UniProtKB-KW"/>
</dbReference>
<dbReference type="EMBL" id="CAKOFQ010007300">
    <property type="protein sequence ID" value="CAH1997712.1"/>
    <property type="molecule type" value="Genomic_DNA"/>
</dbReference>
<sequence length="550" mass="62141">MSAIACILLLGVTVVHSKISDERNRPTTVTPLGKVEGEWRTSFEGRKYASFEGIPYAKPPIGDLRFAEPHPAEPWVGVWNATKIYECPHTTMIDRTQNPSGDEDCLYLNVYIPVRKQLEKLDVVIHIHGGGFIYGYSNEFIGEKYVMDRDLILVTFNYRIGALGFLSTGDEVVPGNNGLRDQTLVLHWVQNNIESFNGNPKSVTLTGFSAGAASLHLHYLTPHSKGLFHRGISLSGSALNPWTIRLNPLKNARRLAKSVGCEMDDTKKMVMCLKSRPASQLVVHTGRLHYYGGMPFCLFQPVVDKYAKKPFLEDLPENLLKAGRVLDVPWMASYTKDDGLMGLLVITDSIQQLNEQWTEVGHYMIQTDDIPLSVQQEALLKIKQHYSTSGEDMSFEDLVKLETDTIIRIGVERSIQVHAAAVKSPVYFNIFGYSGQNTLKSIFGAEHIEGVCHGDDMIYFFGGLIFKALSDNDIKMKDMCLDILYTFAHNGKPKALDREWEPTSEELYHKIDNPESIDVKTKTDYSDHEFWKQIKLLEKPYFLSHVKDEL</sequence>
<proteinExistence type="inferred from homology"/>
<protein>
    <recommendedName>
        <fullName evidence="6">Carboxylesterase type B domain-containing protein</fullName>
    </recommendedName>
</protein>
<dbReference type="OrthoDB" id="6846267at2759"/>
<keyword evidence="2" id="KW-0719">Serine esterase</keyword>
<reference evidence="7" key="1">
    <citation type="submission" date="2022-03" db="EMBL/GenBank/DDBJ databases">
        <authorList>
            <person name="Sayadi A."/>
        </authorList>
    </citation>
    <scope>NUCLEOTIDE SEQUENCE</scope>
</reference>
<evidence type="ECO:0000313" key="7">
    <source>
        <dbReference type="EMBL" id="CAH1997712.1"/>
    </source>
</evidence>
<keyword evidence="4" id="KW-0325">Glycoprotein</keyword>
<feature type="chain" id="PRO_5040341450" description="Carboxylesterase type B domain-containing protein" evidence="5">
    <location>
        <begin position="18"/>
        <end position="550"/>
    </location>
</feature>
<dbReference type="PROSITE" id="PS00941">
    <property type="entry name" value="CARBOXYLESTERASE_B_2"/>
    <property type="match status" value="1"/>
</dbReference>
<evidence type="ECO:0000256" key="4">
    <source>
        <dbReference type="ARBA" id="ARBA00023180"/>
    </source>
</evidence>
<evidence type="ECO:0000256" key="5">
    <source>
        <dbReference type="SAM" id="SignalP"/>
    </source>
</evidence>
<evidence type="ECO:0000313" key="8">
    <source>
        <dbReference type="Proteomes" id="UP001152888"/>
    </source>
</evidence>
<dbReference type="Proteomes" id="UP001152888">
    <property type="component" value="Unassembled WGS sequence"/>
</dbReference>
<comment type="caution">
    <text evidence="7">The sequence shown here is derived from an EMBL/GenBank/DDBJ whole genome shotgun (WGS) entry which is preliminary data.</text>
</comment>
<accession>A0A9P0LMI6</accession>
<keyword evidence="8" id="KW-1185">Reference proteome</keyword>
<dbReference type="InterPro" id="IPR029058">
    <property type="entry name" value="AB_hydrolase_fold"/>
</dbReference>
<dbReference type="PANTHER" id="PTHR43142:SF1">
    <property type="entry name" value="CARBOXYLIC ESTER HYDROLASE"/>
    <property type="match status" value="1"/>
</dbReference>